<feature type="transmembrane region" description="Helical" evidence="7">
    <location>
        <begin position="129"/>
        <end position="149"/>
    </location>
</feature>
<protein>
    <submittedName>
        <fullName evidence="9">ABC transporter permease</fullName>
    </submittedName>
</protein>
<feature type="transmembrane region" description="Helical" evidence="7">
    <location>
        <begin position="155"/>
        <end position="174"/>
    </location>
</feature>
<evidence type="ECO:0000256" key="7">
    <source>
        <dbReference type="RuleBase" id="RU363032"/>
    </source>
</evidence>
<evidence type="ECO:0000256" key="6">
    <source>
        <dbReference type="ARBA" id="ARBA00023136"/>
    </source>
</evidence>
<gene>
    <name evidence="9" type="primary">ssuC_3</name>
    <name evidence="9" type="ORF">Raf01_59710</name>
</gene>
<dbReference type="SUPFAM" id="SSF161098">
    <property type="entry name" value="MetI-like"/>
    <property type="match status" value="1"/>
</dbReference>
<evidence type="ECO:0000256" key="3">
    <source>
        <dbReference type="ARBA" id="ARBA00022475"/>
    </source>
</evidence>
<dbReference type="CDD" id="cd06261">
    <property type="entry name" value="TM_PBP2"/>
    <property type="match status" value="1"/>
</dbReference>
<comment type="similarity">
    <text evidence="7">Belongs to the binding-protein-dependent transport system permease family.</text>
</comment>
<evidence type="ECO:0000313" key="9">
    <source>
        <dbReference type="EMBL" id="GIH17799.1"/>
    </source>
</evidence>
<dbReference type="RefSeq" id="WP_203921349.1">
    <property type="nucleotide sequence ID" value="NZ_BONZ01000057.1"/>
</dbReference>
<evidence type="ECO:0000259" key="8">
    <source>
        <dbReference type="PROSITE" id="PS50928"/>
    </source>
</evidence>
<dbReference type="PANTHER" id="PTHR30151">
    <property type="entry name" value="ALKANE SULFONATE ABC TRANSPORTER-RELATED, MEMBRANE SUBUNIT"/>
    <property type="match status" value="1"/>
</dbReference>
<feature type="transmembrane region" description="Helical" evidence="7">
    <location>
        <begin position="195"/>
        <end position="216"/>
    </location>
</feature>
<comment type="subcellular location">
    <subcellularLocation>
        <location evidence="1 7">Cell membrane</location>
        <topology evidence="1 7">Multi-pass membrane protein</topology>
    </subcellularLocation>
</comment>
<comment type="caution">
    <text evidence="9">The sequence shown here is derived from an EMBL/GenBank/DDBJ whole genome shotgun (WGS) entry which is preliminary data.</text>
</comment>
<dbReference type="GO" id="GO:0055085">
    <property type="term" value="P:transmembrane transport"/>
    <property type="evidence" value="ECO:0007669"/>
    <property type="project" value="InterPro"/>
</dbReference>
<proteinExistence type="inferred from homology"/>
<accession>A0A8J3VT75</accession>
<feature type="domain" description="ABC transmembrane type-1" evidence="8">
    <location>
        <begin position="89"/>
        <end position="273"/>
    </location>
</feature>
<keyword evidence="6 7" id="KW-0472">Membrane</keyword>
<evidence type="ECO:0000256" key="4">
    <source>
        <dbReference type="ARBA" id="ARBA00022692"/>
    </source>
</evidence>
<dbReference type="GO" id="GO:0005886">
    <property type="term" value="C:plasma membrane"/>
    <property type="evidence" value="ECO:0007669"/>
    <property type="project" value="UniProtKB-SubCell"/>
</dbReference>
<reference evidence="9" key="1">
    <citation type="submission" date="2021-01" db="EMBL/GenBank/DDBJ databases">
        <title>Whole genome shotgun sequence of Rugosimonospora africana NBRC 104875.</title>
        <authorList>
            <person name="Komaki H."/>
            <person name="Tamura T."/>
        </authorList>
    </citation>
    <scope>NUCLEOTIDE SEQUENCE</scope>
    <source>
        <strain evidence="9">NBRC 104875</strain>
    </source>
</reference>
<keyword evidence="10" id="KW-1185">Reference proteome</keyword>
<feature type="transmembrane region" description="Helical" evidence="7">
    <location>
        <begin position="96"/>
        <end position="117"/>
    </location>
</feature>
<feature type="transmembrane region" description="Helical" evidence="7">
    <location>
        <begin position="38"/>
        <end position="54"/>
    </location>
</feature>
<dbReference type="Proteomes" id="UP000642748">
    <property type="component" value="Unassembled WGS sequence"/>
</dbReference>
<dbReference type="InterPro" id="IPR035906">
    <property type="entry name" value="MetI-like_sf"/>
</dbReference>
<dbReference type="AlphaFoldDB" id="A0A8J3VT75"/>
<keyword evidence="5 7" id="KW-1133">Transmembrane helix</keyword>
<dbReference type="Pfam" id="PF00528">
    <property type="entry name" value="BPD_transp_1"/>
    <property type="match status" value="1"/>
</dbReference>
<dbReference type="Gene3D" id="1.10.3720.10">
    <property type="entry name" value="MetI-like"/>
    <property type="match status" value="1"/>
</dbReference>
<keyword evidence="3" id="KW-1003">Cell membrane</keyword>
<dbReference type="InterPro" id="IPR000515">
    <property type="entry name" value="MetI-like"/>
</dbReference>
<dbReference type="PROSITE" id="PS50928">
    <property type="entry name" value="ABC_TM1"/>
    <property type="match status" value="1"/>
</dbReference>
<evidence type="ECO:0000256" key="2">
    <source>
        <dbReference type="ARBA" id="ARBA00022448"/>
    </source>
</evidence>
<feature type="transmembrane region" description="Helical" evidence="7">
    <location>
        <begin position="251"/>
        <end position="272"/>
    </location>
</feature>
<evidence type="ECO:0000313" key="10">
    <source>
        <dbReference type="Proteomes" id="UP000642748"/>
    </source>
</evidence>
<keyword evidence="4 7" id="KW-0812">Transmembrane</keyword>
<evidence type="ECO:0000256" key="5">
    <source>
        <dbReference type="ARBA" id="ARBA00022989"/>
    </source>
</evidence>
<sequence>MATVTPSKPAEAVPADVADDDDVAPRGFVEFLRKRQRVLLGVLGAVIVLASWQICSDLKVVNPAFSSSPWEILKAAKDYFNGGDGWAALRISAIEFGLGFVLSLAVGLIVGMAMGWWRWCEFLVDPLVNFGYAAPRIALVPLLVIWFGIGTPSKVAVVFLSAVFPIIINTMSGVKIADASLVQVARSFKASRLQLFRTVVIPGAVPSIVTGIRLGIGQGLIGMVVGELLASTAGLGYTIETAGNNLQSATMFVAVFLVSGIGVLLTQSIRVVEHRLDRWRPKVGG</sequence>
<dbReference type="EMBL" id="BONZ01000057">
    <property type="protein sequence ID" value="GIH17799.1"/>
    <property type="molecule type" value="Genomic_DNA"/>
</dbReference>
<dbReference type="PANTHER" id="PTHR30151:SF0">
    <property type="entry name" value="ABC TRANSPORTER PERMEASE PROTEIN MJ0413-RELATED"/>
    <property type="match status" value="1"/>
</dbReference>
<evidence type="ECO:0000256" key="1">
    <source>
        <dbReference type="ARBA" id="ARBA00004651"/>
    </source>
</evidence>
<keyword evidence="2 7" id="KW-0813">Transport</keyword>
<name>A0A8J3VT75_9ACTN</name>
<organism evidence="9 10">
    <name type="scientific">Rugosimonospora africana</name>
    <dbReference type="NCBI Taxonomy" id="556532"/>
    <lineage>
        <taxon>Bacteria</taxon>
        <taxon>Bacillati</taxon>
        <taxon>Actinomycetota</taxon>
        <taxon>Actinomycetes</taxon>
        <taxon>Micromonosporales</taxon>
        <taxon>Micromonosporaceae</taxon>
        <taxon>Rugosimonospora</taxon>
    </lineage>
</organism>